<evidence type="ECO:0000256" key="7">
    <source>
        <dbReference type="ARBA" id="ARBA00022927"/>
    </source>
</evidence>
<keyword evidence="6" id="KW-0509">mRNA transport</keyword>
<evidence type="ECO:0000313" key="12">
    <source>
        <dbReference type="EMBL" id="PAV68007.1"/>
    </source>
</evidence>
<evidence type="ECO:0000256" key="4">
    <source>
        <dbReference type="ARBA" id="ARBA00022490"/>
    </source>
</evidence>
<sequence>MDTEGSDEISKLKPTSSKKKLVRSKTITEKVTPKNRDAVVKCTDMPEELQREAIGVATDAMNKFRLEKDMATYIKEEFDRRHSPSWHCVVGRNFGR</sequence>
<dbReference type="GO" id="GO:0007017">
    <property type="term" value="P:microtubule-based process"/>
    <property type="evidence" value="ECO:0007669"/>
    <property type="project" value="InterPro"/>
</dbReference>
<keyword evidence="8 10" id="KW-0206">Cytoskeleton</keyword>
<gene>
    <name evidence="12" type="ORF">WR25_02835</name>
</gene>
<protein>
    <recommendedName>
        <fullName evidence="10">Dynein light chain</fullName>
    </recommendedName>
</protein>
<evidence type="ECO:0000256" key="10">
    <source>
        <dbReference type="RuleBase" id="RU365010"/>
    </source>
</evidence>
<evidence type="ECO:0000256" key="3">
    <source>
        <dbReference type="ARBA" id="ARBA00022448"/>
    </source>
</evidence>
<keyword evidence="10" id="KW-0505">Motor protein</keyword>
<dbReference type="Proteomes" id="UP000218231">
    <property type="component" value="Unassembled WGS sequence"/>
</dbReference>
<dbReference type="EMBL" id="LIAE01009848">
    <property type="protein sequence ID" value="PAV68007.1"/>
    <property type="molecule type" value="Genomic_DNA"/>
</dbReference>
<dbReference type="AlphaFoldDB" id="A0A2A2K205"/>
<name>A0A2A2K205_9BILA</name>
<dbReference type="InterPro" id="IPR037177">
    <property type="entry name" value="DLC_sf"/>
</dbReference>
<dbReference type="GO" id="GO:0005874">
    <property type="term" value="C:microtubule"/>
    <property type="evidence" value="ECO:0007669"/>
    <property type="project" value="UniProtKB-KW"/>
</dbReference>
<dbReference type="GO" id="GO:0005634">
    <property type="term" value="C:nucleus"/>
    <property type="evidence" value="ECO:0007669"/>
    <property type="project" value="UniProtKB-SubCell"/>
</dbReference>
<dbReference type="GO" id="GO:0051028">
    <property type="term" value="P:mRNA transport"/>
    <property type="evidence" value="ECO:0007669"/>
    <property type="project" value="UniProtKB-KW"/>
</dbReference>
<dbReference type="FunFam" id="3.30.740.10:FF:000005">
    <property type="entry name" value="Dynein light chain"/>
    <property type="match status" value="1"/>
</dbReference>
<evidence type="ECO:0000256" key="2">
    <source>
        <dbReference type="ARBA" id="ARBA00004245"/>
    </source>
</evidence>
<dbReference type="PANTHER" id="PTHR11886:SF113">
    <property type="entry name" value="DYNEIN LIGHT CHAIN 2, CYTOPLASMIC"/>
    <property type="match status" value="1"/>
</dbReference>
<dbReference type="GO" id="GO:0015031">
    <property type="term" value="P:protein transport"/>
    <property type="evidence" value="ECO:0007669"/>
    <property type="project" value="UniProtKB-KW"/>
</dbReference>
<keyword evidence="9" id="KW-0539">Nucleus</keyword>
<evidence type="ECO:0000256" key="1">
    <source>
        <dbReference type="ARBA" id="ARBA00004123"/>
    </source>
</evidence>
<organism evidence="12 13">
    <name type="scientific">Diploscapter pachys</name>
    <dbReference type="NCBI Taxonomy" id="2018661"/>
    <lineage>
        <taxon>Eukaryota</taxon>
        <taxon>Metazoa</taxon>
        <taxon>Ecdysozoa</taxon>
        <taxon>Nematoda</taxon>
        <taxon>Chromadorea</taxon>
        <taxon>Rhabditida</taxon>
        <taxon>Rhabditina</taxon>
        <taxon>Rhabditomorpha</taxon>
        <taxon>Rhabditoidea</taxon>
        <taxon>Rhabditidae</taxon>
        <taxon>Diploscapter</taxon>
    </lineage>
</organism>
<reference evidence="12 13" key="1">
    <citation type="journal article" date="2017" name="Curr. Biol.">
        <title>Genome architecture and evolution of a unichromosomal asexual nematode.</title>
        <authorList>
            <person name="Fradin H."/>
            <person name="Zegar C."/>
            <person name="Gutwein M."/>
            <person name="Lucas J."/>
            <person name="Kovtun M."/>
            <person name="Corcoran D."/>
            <person name="Baugh L.R."/>
            <person name="Kiontke K."/>
            <person name="Gunsalus K."/>
            <person name="Fitch D.H."/>
            <person name="Piano F."/>
        </authorList>
    </citation>
    <scope>NUCLEOTIDE SEQUENCE [LARGE SCALE GENOMIC DNA]</scope>
    <source>
        <strain evidence="12">PF1309</strain>
    </source>
</reference>
<comment type="subcellular location">
    <subcellularLocation>
        <location evidence="2 10">Cytoplasm</location>
        <location evidence="2 10">Cytoskeleton</location>
    </subcellularLocation>
    <subcellularLocation>
        <location evidence="1">Nucleus</location>
    </subcellularLocation>
</comment>
<evidence type="ECO:0000256" key="9">
    <source>
        <dbReference type="ARBA" id="ARBA00023242"/>
    </source>
</evidence>
<keyword evidence="13" id="KW-1185">Reference proteome</keyword>
<proteinExistence type="inferred from homology"/>
<dbReference type="InterPro" id="IPR001372">
    <property type="entry name" value="Dynein_light_chain_typ-1/2"/>
</dbReference>
<dbReference type="SUPFAM" id="SSF54648">
    <property type="entry name" value="DLC"/>
    <property type="match status" value="1"/>
</dbReference>
<keyword evidence="5 10" id="KW-0493">Microtubule</keyword>
<dbReference type="STRING" id="2018661.A0A2A2K205"/>
<comment type="caution">
    <text evidence="12">The sequence shown here is derived from an EMBL/GenBank/DDBJ whole genome shotgun (WGS) entry which is preliminary data.</text>
</comment>
<dbReference type="GO" id="GO:0005868">
    <property type="term" value="C:cytoplasmic dynein complex"/>
    <property type="evidence" value="ECO:0007669"/>
    <property type="project" value="TreeGrafter"/>
</dbReference>
<evidence type="ECO:0000313" key="13">
    <source>
        <dbReference type="Proteomes" id="UP000218231"/>
    </source>
</evidence>
<dbReference type="GO" id="GO:0045505">
    <property type="term" value="F:dynein intermediate chain binding"/>
    <property type="evidence" value="ECO:0007669"/>
    <property type="project" value="TreeGrafter"/>
</dbReference>
<keyword evidence="3" id="KW-0813">Transport</keyword>
<evidence type="ECO:0000256" key="11">
    <source>
        <dbReference type="SAM" id="MobiDB-lite"/>
    </source>
</evidence>
<dbReference type="SMART" id="SM01375">
    <property type="entry name" value="Dynein_light"/>
    <property type="match status" value="1"/>
</dbReference>
<evidence type="ECO:0000256" key="6">
    <source>
        <dbReference type="ARBA" id="ARBA00022816"/>
    </source>
</evidence>
<dbReference type="OrthoDB" id="10033309at2759"/>
<keyword evidence="4 10" id="KW-0963">Cytoplasm</keyword>
<keyword evidence="10" id="KW-0243">Dynein</keyword>
<dbReference type="PANTHER" id="PTHR11886">
    <property type="entry name" value="DYNEIN LIGHT CHAIN"/>
    <property type="match status" value="1"/>
</dbReference>
<evidence type="ECO:0000256" key="5">
    <source>
        <dbReference type="ARBA" id="ARBA00022701"/>
    </source>
</evidence>
<keyword evidence="7" id="KW-0653">Protein transport</keyword>
<dbReference type="Gene3D" id="3.30.740.10">
    <property type="entry name" value="Protein Inhibitor Of Neuronal Nitric Oxide Synthase"/>
    <property type="match status" value="1"/>
</dbReference>
<dbReference type="Pfam" id="PF01221">
    <property type="entry name" value="Dynein_light"/>
    <property type="match status" value="1"/>
</dbReference>
<evidence type="ECO:0000256" key="8">
    <source>
        <dbReference type="ARBA" id="ARBA00023212"/>
    </source>
</evidence>
<accession>A0A2A2K205</accession>
<comment type="similarity">
    <text evidence="10">Belongs to the dynein light chain family.</text>
</comment>
<feature type="region of interest" description="Disordered" evidence="11">
    <location>
        <begin position="1"/>
        <end position="26"/>
    </location>
</feature>